<dbReference type="Gene3D" id="2.170.190.11">
    <property type="entry name" value="Molybdopterin biosynthesis moea protein, domain 3"/>
    <property type="match status" value="1"/>
</dbReference>
<evidence type="ECO:0000256" key="3">
    <source>
        <dbReference type="ARBA" id="ARBA00010763"/>
    </source>
</evidence>
<comment type="catalytic activity">
    <reaction evidence="5">
        <text>adenylyl-molybdopterin + molybdate = Mo-molybdopterin + AMP + H(+)</text>
        <dbReference type="Rhea" id="RHEA:35047"/>
        <dbReference type="ChEBI" id="CHEBI:15378"/>
        <dbReference type="ChEBI" id="CHEBI:36264"/>
        <dbReference type="ChEBI" id="CHEBI:62727"/>
        <dbReference type="ChEBI" id="CHEBI:71302"/>
        <dbReference type="ChEBI" id="CHEBI:456215"/>
        <dbReference type="EC" id="2.10.1.1"/>
    </reaction>
</comment>
<dbReference type="Gene3D" id="2.40.340.10">
    <property type="entry name" value="MoeA, C-terminal, domain IV"/>
    <property type="match status" value="1"/>
</dbReference>
<dbReference type="NCBIfam" id="TIGR00177">
    <property type="entry name" value="molyb_syn"/>
    <property type="match status" value="1"/>
</dbReference>
<evidence type="ECO:0000313" key="9">
    <source>
        <dbReference type="Proteomes" id="UP000036458"/>
    </source>
</evidence>
<dbReference type="UniPathway" id="UPA00344"/>
<dbReference type="InterPro" id="IPR008284">
    <property type="entry name" value="MoCF_biosynth_CS"/>
</dbReference>
<dbReference type="GO" id="GO:0046872">
    <property type="term" value="F:metal ion binding"/>
    <property type="evidence" value="ECO:0007669"/>
    <property type="project" value="UniProtKB-UniRule"/>
</dbReference>
<proteinExistence type="inferred from homology"/>
<dbReference type="CDD" id="cd00887">
    <property type="entry name" value="MoeA"/>
    <property type="match status" value="1"/>
</dbReference>
<dbReference type="PANTHER" id="PTHR10192">
    <property type="entry name" value="MOLYBDOPTERIN BIOSYNTHESIS PROTEIN"/>
    <property type="match status" value="1"/>
</dbReference>
<feature type="domain" description="MoaB/Mog" evidence="7">
    <location>
        <begin position="176"/>
        <end position="314"/>
    </location>
</feature>
<dbReference type="InterPro" id="IPR038987">
    <property type="entry name" value="MoeA-like"/>
</dbReference>
<keyword evidence="6" id="KW-0460">Magnesium</keyword>
<comment type="cofactor">
    <cofactor evidence="6">
        <name>Mg(2+)</name>
        <dbReference type="ChEBI" id="CHEBI:18420"/>
    </cofactor>
</comment>
<dbReference type="EMBL" id="CP010777">
    <property type="protein sequence ID" value="AKQ45628.1"/>
    <property type="molecule type" value="Genomic_DNA"/>
</dbReference>
<dbReference type="InterPro" id="IPR005111">
    <property type="entry name" value="MoeA_C_domain_IV"/>
</dbReference>
<keyword evidence="4 6" id="KW-0501">Molybdenum cofactor biosynthesis</keyword>
<name>A0A0H4VJU8_9BACT</name>
<dbReference type="Gene3D" id="3.90.105.10">
    <property type="entry name" value="Molybdopterin biosynthesis moea protein, domain 2"/>
    <property type="match status" value="1"/>
</dbReference>
<dbReference type="AlphaFoldDB" id="A0A0H4VJU8"/>
<gene>
    <name evidence="8" type="ORF">TH63_08150</name>
</gene>
<evidence type="ECO:0000256" key="5">
    <source>
        <dbReference type="ARBA" id="ARBA00047317"/>
    </source>
</evidence>
<accession>A0A0H4VJU8</accession>
<dbReference type="InterPro" id="IPR036425">
    <property type="entry name" value="MoaB/Mog-like_dom_sf"/>
</dbReference>
<keyword evidence="9" id="KW-1185">Reference proteome</keyword>
<evidence type="ECO:0000256" key="2">
    <source>
        <dbReference type="ARBA" id="ARBA00005046"/>
    </source>
</evidence>
<evidence type="ECO:0000313" key="8">
    <source>
        <dbReference type="EMBL" id="AKQ45628.1"/>
    </source>
</evidence>
<comment type="similarity">
    <text evidence="3 6">Belongs to the MoeA family.</text>
</comment>
<keyword evidence="6" id="KW-0500">Molybdenum</keyword>
<evidence type="ECO:0000256" key="4">
    <source>
        <dbReference type="ARBA" id="ARBA00023150"/>
    </source>
</evidence>
<dbReference type="Gene3D" id="3.40.980.10">
    <property type="entry name" value="MoaB/Mog-like domain"/>
    <property type="match status" value="1"/>
</dbReference>
<dbReference type="SUPFAM" id="SSF63867">
    <property type="entry name" value="MoeA C-terminal domain-like"/>
    <property type="match status" value="1"/>
</dbReference>
<sequence length="395" mass="42841">MLSVEEALHQILQHPFPFQEEAVPLLQAVGRVLAQKVQADRDFPPFDRVTMDGIAIKASEIKADTRTFKVEGMVPAGSPAQILQNSHHCLEVMTGAVLPLGTDAVVPYEQCLLQEGIATVLAENVSSGQNIHRQGTDGKAGEVLLQKGTKIAPAHIGILASVGLAQVWVYRLPTVAICSTGDELVEVTENPLPHQVRRSNSYMLAAALGQENIQASLFHLPDQPEEMTKELKRITEEHEVLICSGAVSKGKFDFLPQVLAGLGMQKVFHAVAQKPGKPLLFGTMPDNKVIFGLPGNPVSTFVCYHLFFRPWLQASLQQSKELPTAQLTQDITFAPSLTYHVPVVLSYENGKMLATPVKTSGSGDLTSLLKATALLTLPPKKSFFPAGEAFPITLF</sequence>
<dbReference type="SUPFAM" id="SSF53218">
    <property type="entry name" value="Molybdenum cofactor biosynthesis proteins"/>
    <property type="match status" value="1"/>
</dbReference>
<dbReference type="Pfam" id="PF03453">
    <property type="entry name" value="MoeA_N"/>
    <property type="match status" value="1"/>
</dbReference>
<dbReference type="NCBIfam" id="NF045515">
    <property type="entry name" value="Glp_gephyrin"/>
    <property type="match status" value="1"/>
</dbReference>
<dbReference type="InterPro" id="IPR036135">
    <property type="entry name" value="MoeA_linker/N_sf"/>
</dbReference>
<evidence type="ECO:0000256" key="6">
    <source>
        <dbReference type="RuleBase" id="RU365090"/>
    </source>
</evidence>
<dbReference type="InterPro" id="IPR036688">
    <property type="entry name" value="MoeA_C_domain_IV_sf"/>
</dbReference>
<organism evidence="8 9">
    <name type="scientific">Rufibacter radiotolerans</name>
    <dbReference type="NCBI Taxonomy" id="1379910"/>
    <lineage>
        <taxon>Bacteria</taxon>
        <taxon>Pseudomonadati</taxon>
        <taxon>Bacteroidota</taxon>
        <taxon>Cytophagia</taxon>
        <taxon>Cytophagales</taxon>
        <taxon>Hymenobacteraceae</taxon>
        <taxon>Rufibacter</taxon>
    </lineage>
</organism>
<dbReference type="RefSeq" id="WP_048920517.1">
    <property type="nucleotide sequence ID" value="NZ_CP010777.1"/>
</dbReference>
<evidence type="ECO:0000256" key="1">
    <source>
        <dbReference type="ARBA" id="ARBA00002901"/>
    </source>
</evidence>
<keyword evidence="6" id="KW-0808">Transferase</keyword>
<dbReference type="Pfam" id="PF00994">
    <property type="entry name" value="MoCF_biosynth"/>
    <property type="match status" value="1"/>
</dbReference>
<keyword evidence="6" id="KW-0479">Metal-binding</keyword>
<dbReference type="KEGG" id="ruf:TH63_08150"/>
<dbReference type="SUPFAM" id="SSF63882">
    <property type="entry name" value="MoeA N-terminal region -like"/>
    <property type="match status" value="1"/>
</dbReference>
<dbReference type="EC" id="2.10.1.1" evidence="6"/>
<dbReference type="GO" id="GO:0005829">
    <property type="term" value="C:cytosol"/>
    <property type="evidence" value="ECO:0007669"/>
    <property type="project" value="TreeGrafter"/>
</dbReference>
<comment type="function">
    <text evidence="1 6">Catalyzes the insertion of molybdate into adenylated molybdopterin with the concomitant release of AMP.</text>
</comment>
<reference evidence="8 9" key="1">
    <citation type="submission" date="2015-01" db="EMBL/GenBank/DDBJ databases">
        <title>Rufibacter sp./DG31D/ whole genome sequencing.</title>
        <authorList>
            <person name="Kim M.K."/>
            <person name="Srinivasan S."/>
            <person name="Lee J.-J."/>
        </authorList>
    </citation>
    <scope>NUCLEOTIDE SEQUENCE [LARGE SCALE GENOMIC DNA]</scope>
    <source>
        <strain evidence="8 9">DG31D</strain>
    </source>
</reference>
<dbReference type="SMART" id="SM00852">
    <property type="entry name" value="MoCF_biosynth"/>
    <property type="match status" value="1"/>
</dbReference>
<dbReference type="OrthoDB" id="9804758at2"/>
<dbReference type="InterPro" id="IPR001453">
    <property type="entry name" value="MoaB/Mog_dom"/>
</dbReference>
<dbReference type="Proteomes" id="UP000036458">
    <property type="component" value="Chromosome"/>
</dbReference>
<dbReference type="GO" id="GO:0061599">
    <property type="term" value="F:molybdopterin molybdotransferase activity"/>
    <property type="evidence" value="ECO:0007669"/>
    <property type="project" value="UniProtKB-UniRule"/>
</dbReference>
<protein>
    <recommendedName>
        <fullName evidence="6">Molybdopterin molybdenumtransferase</fullName>
        <ecNumber evidence="6">2.10.1.1</ecNumber>
    </recommendedName>
</protein>
<dbReference type="GO" id="GO:0006777">
    <property type="term" value="P:Mo-molybdopterin cofactor biosynthetic process"/>
    <property type="evidence" value="ECO:0007669"/>
    <property type="project" value="UniProtKB-UniRule"/>
</dbReference>
<dbReference type="PATRIC" id="fig|1379910.4.peg.1774"/>
<dbReference type="STRING" id="1379910.TH63_08150"/>
<dbReference type="Pfam" id="PF03454">
    <property type="entry name" value="MoeA_C"/>
    <property type="match status" value="1"/>
</dbReference>
<dbReference type="PANTHER" id="PTHR10192:SF5">
    <property type="entry name" value="GEPHYRIN"/>
    <property type="match status" value="1"/>
</dbReference>
<dbReference type="PROSITE" id="PS01079">
    <property type="entry name" value="MOCF_BIOSYNTHESIS_2"/>
    <property type="match status" value="1"/>
</dbReference>
<comment type="pathway">
    <text evidence="2 6">Cofactor biosynthesis; molybdopterin biosynthesis.</text>
</comment>
<evidence type="ECO:0000259" key="7">
    <source>
        <dbReference type="SMART" id="SM00852"/>
    </source>
</evidence>
<dbReference type="InterPro" id="IPR005110">
    <property type="entry name" value="MoeA_linker/N"/>
</dbReference>